<protein>
    <recommendedName>
        <fullName evidence="1">Type I restriction enzyme R protein N-terminal domain-containing protein</fullName>
    </recommendedName>
</protein>
<reference evidence="2" key="1">
    <citation type="submission" date="2020-01" db="EMBL/GenBank/DDBJ databases">
        <authorList>
            <person name="Meier V. D."/>
            <person name="Meier V D."/>
        </authorList>
    </citation>
    <scope>NUCLEOTIDE SEQUENCE</scope>
    <source>
        <strain evidence="2">HLG_WM_MAG_10</strain>
    </source>
</reference>
<evidence type="ECO:0000313" key="2">
    <source>
        <dbReference type="EMBL" id="CAA6801664.1"/>
    </source>
</evidence>
<dbReference type="Pfam" id="PF13588">
    <property type="entry name" value="HSDR_N_2"/>
    <property type="match status" value="1"/>
</dbReference>
<sequence>MLLDINLLQYQSKLDIKYKNAEKYIFDIIRKKYMVLTPEEVVRQLILHYLIEEKGYPKNKIRAEKGLEVNTMAKRYDILVFDQALKPLLLVECKSAKVKIDHKVFDQIAHYNMTLKVPYLLVTNGPVNYCSIINQEEKTFRFLKEIPPYDLIK</sequence>
<feature type="domain" description="Type I restriction enzyme R protein N-terminal" evidence="1">
    <location>
        <begin position="38"/>
        <end position="147"/>
    </location>
</feature>
<accession>A0A6S6S9A7</accession>
<gene>
    <name evidence="2" type="ORF">HELGO_WM31137</name>
</gene>
<organism evidence="2">
    <name type="scientific">uncultured Aureispira sp</name>
    <dbReference type="NCBI Taxonomy" id="1331704"/>
    <lineage>
        <taxon>Bacteria</taxon>
        <taxon>Pseudomonadati</taxon>
        <taxon>Bacteroidota</taxon>
        <taxon>Saprospiria</taxon>
        <taxon>Saprospirales</taxon>
        <taxon>Saprospiraceae</taxon>
        <taxon>Aureispira</taxon>
        <taxon>environmental samples</taxon>
    </lineage>
</organism>
<name>A0A6S6S9A7_9BACT</name>
<dbReference type="InterPro" id="IPR029464">
    <property type="entry name" value="HSDR_N"/>
</dbReference>
<dbReference type="AlphaFoldDB" id="A0A6S6S9A7"/>
<proteinExistence type="predicted"/>
<evidence type="ECO:0000259" key="1">
    <source>
        <dbReference type="Pfam" id="PF13588"/>
    </source>
</evidence>
<dbReference type="EMBL" id="CACVAQ010000066">
    <property type="protein sequence ID" value="CAA6801664.1"/>
    <property type="molecule type" value="Genomic_DNA"/>
</dbReference>